<feature type="region of interest" description="Disordered" evidence="1">
    <location>
        <begin position="23"/>
        <end position="84"/>
    </location>
</feature>
<dbReference type="EMBL" id="DF977473">
    <property type="protein sequence ID" value="GAP87691.1"/>
    <property type="molecule type" value="Genomic_DNA"/>
</dbReference>
<keyword evidence="3" id="KW-1185">Reference proteome</keyword>
<sequence>MLLSPSPIHRQGRLAPGLNLTRLSRGHRQGRKTDHLRASLSTRKRSRHTSRVGWDRDENEDGRRLASDPTVALPGEGRRPTPRLERQEAFCAPETWDILDTDVVLDDIVLYRLGILYDDDHCEHGKSEPDKNEYVHQSGFCLDSIRHEEPAYSLRQAKRVKRSHTRQFLSEREDLHHPAGLLSSYLADDTAIARFLVPKSGHVSTPLCTSGFNDTNRQLRKHDTPAAMISSEPLSIIYELSEGLVHALPPSPTTNDFPDLVSDMEGECEGDDEDNPSGREWALVADSDSEASLFGDGAWGDVDVDVITDGHVEIADAADGAWIFLAGDDS</sequence>
<gene>
    <name evidence="2" type="ORF">SAMD00023353_2800120</name>
</gene>
<name>A0A1W2THT7_ROSNE</name>
<evidence type="ECO:0000313" key="2">
    <source>
        <dbReference type="EMBL" id="GAP87691.1"/>
    </source>
</evidence>
<dbReference type="Proteomes" id="UP000054516">
    <property type="component" value="Unassembled WGS sequence"/>
</dbReference>
<evidence type="ECO:0000313" key="3">
    <source>
        <dbReference type="Proteomes" id="UP000054516"/>
    </source>
</evidence>
<evidence type="ECO:0000256" key="1">
    <source>
        <dbReference type="SAM" id="MobiDB-lite"/>
    </source>
</evidence>
<organism evidence="2">
    <name type="scientific">Rosellinia necatrix</name>
    <name type="common">White root-rot fungus</name>
    <dbReference type="NCBI Taxonomy" id="77044"/>
    <lineage>
        <taxon>Eukaryota</taxon>
        <taxon>Fungi</taxon>
        <taxon>Dikarya</taxon>
        <taxon>Ascomycota</taxon>
        <taxon>Pezizomycotina</taxon>
        <taxon>Sordariomycetes</taxon>
        <taxon>Xylariomycetidae</taxon>
        <taxon>Xylariales</taxon>
        <taxon>Xylariaceae</taxon>
        <taxon>Rosellinia</taxon>
    </lineage>
</organism>
<proteinExistence type="predicted"/>
<dbReference type="OrthoDB" id="5207704at2759"/>
<feature type="compositionally biased region" description="Basic and acidic residues" evidence="1">
    <location>
        <begin position="53"/>
        <end position="66"/>
    </location>
</feature>
<reference evidence="2" key="1">
    <citation type="submission" date="2016-03" db="EMBL/GenBank/DDBJ databases">
        <title>Draft genome sequence of Rosellinia necatrix.</title>
        <authorList>
            <person name="Kanematsu S."/>
        </authorList>
    </citation>
    <scope>NUCLEOTIDE SEQUENCE [LARGE SCALE GENOMIC DNA]</scope>
    <source>
        <strain evidence="2">W97</strain>
    </source>
</reference>
<accession>A0A1W2THT7</accession>
<protein>
    <submittedName>
        <fullName evidence="2">Uncharacterized protein</fullName>
    </submittedName>
</protein>
<dbReference type="AlphaFoldDB" id="A0A1W2THT7"/>